<organism evidence="1 3">
    <name type="scientific">Capnocytophaga catalasegens</name>
    <dbReference type="NCBI Taxonomy" id="1004260"/>
    <lineage>
        <taxon>Bacteria</taxon>
        <taxon>Pseudomonadati</taxon>
        <taxon>Bacteroidota</taxon>
        <taxon>Flavobacteriia</taxon>
        <taxon>Flavobacteriales</taxon>
        <taxon>Flavobacteriaceae</taxon>
        <taxon>Capnocytophaga</taxon>
    </lineage>
</organism>
<keyword evidence="4" id="KW-1185">Reference proteome</keyword>
<dbReference type="EMBL" id="BQKA01000059">
    <property type="protein sequence ID" value="GJM51510.1"/>
    <property type="molecule type" value="Genomic_DNA"/>
</dbReference>
<evidence type="ECO:0000313" key="3">
    <source>
        <dbReference type="Proteomes" id="UP001207736"/>
    </source>
</evidence>
<accession>A0AAV5AYH7</accession>
<dbReference type="AlphaFoldDB" id="A0AAV5AYH7"/>
<evidence type="ECO:0000313" key="1">
    <source>
        <dbReference type="EMBL" id="GJM51510.1"/>
    </source>
</evidence>
<proteinExistence type="predicted"/>
<dbReference type="Pfam" id="PF22000">
    <property type="entry name" value="DUF6929"/>
    <property type="match status" value="1"/>
</dbReference>
<dbReference type="Proteomes" id="UP001208692">
    <property type="component" value="Unassembled WGS sequence"/>
</dbReference>
<dbReference type="EMBL" id="BQKB01000039">
    <property type="protein sequence ID" value="GJM53414.1"/>
    <property type="molecule type" value="Genomic_DNA"/>
</dbReference>
<comment type="caution">
    <text evidence="1">The sequence shown here is derived from an EMBL/GenBank/DDBJ whole genome shotgun (WGS) entry which is preliminary data.</text>
</comment>
<dbReference type="Proteomes" id="UP001207736">
    <property type="component" value="Unassembled WGS sequence"/>
</dbReference>
<dbReference type="InterPro" id="IPR053851">
    <property type="entry name" value="DUF6929"/>
</dbReference>
<evidence type="ECO:0000313" key="4">
    <source>
        <dbReference type="Proteomes" id="UP001208692"/>
    </source>
</evidence>
<protein>
    <submittedName>
        <fullName evidence="1">Uncharacterized protein</fullName>
    </submittedName>
</protein>
<sequence>MHISIDNIQTITDFPSGSGIGYANGKLYAIGDDSPFLYVINTDFQIENKILLYQESEENFKGNRIKKKKKMDFETLEMISDKELVIFGSGSKLPQRDVFIRVILEDKPVIERYFITSFYDTIRNSKPLKDTELNIEATAYNNGFLYFFNRANNVIIKTNYQTFLKSLKTNQVPDLSFSQAKLPIIEGVEAGFSGATFLSNSEIVVTASVEATDDAYNDGEIIGSLIGIIDISNFDQPKIKSFTNIPNAEQNLKVESVTVVSASEKDCTMVLITDDDQGNTRLIKITASH</sequence>
<gene>
    <name evidence="1" type="ORF">RCZ15_24830</name>
    <name evidence="2" type="ORF">RCZ16_17310</name>
</gene>
<evidence type="ECO:0000313" key="2">
    <source>
        <dbReference type="EMBL" id="GJM53414.1"/>
    </source>
</evidence>
<reference evidence="1 4" key="1">
    <citation type="submission" date="2021-11" db="EMBL/GenBank/DDBJ databases">
        <title>Draft genome sequence of Capnocytophaga sp. strain KC07075 isolated from cat oral cavity.</title>
        <authorList>
            <person name="Suzuki M."/>
            <person name="Imaoka K."/>
            <person name="Kimura M."/>
            <person name="Morikawa S."/>
            <person name="Maeda K."/>
        </authorList>
    </citation>
    <scope>NUCLEOTIDE SEQUENCE</scope>
    <source>
        <strain evidence="1">KC07075</strain>
        <strain evidence="2 4">KC07079</strain>
    </source>
</reference>
<name>A0AAV5AYH7_9FLAO</name>